<protein>
    <submittedName>
        <fullName evidence="10">LITAF-like zinc ribbon domain</fullName>
    </submittedName>
</protein>
<evidence type="ECO:0000313" key="11">
    <source>
        <dbReference type="Proteomes" id="UP001458880"/>
    </source>
</evidence>
<keyword evidence="8" id="KW-0812">Transmembrane</keyword>
<evidence type="ECO:0000256" key="6">
    <source>
        <dbReference type="ARBA" id="ARBA00022833"/>
    </source>
</evidence>
<dbReference type="GO" id="GO:0005765">
    <property type="term" value="C:lysosomal membrane"/>
    <property type="evidence" value="ECO:0007669"/>
    <property type="project" value="UniProtKB-SubCell"/>
</dbReference>
<evidence type="ECO:0000256" key="2">
    <source>
        <dbReference type="ARBA" id="ARBA00004481"/>
    </source>
</evidence>
<dbReference type="InterPro" id="IPR037519">
    <property type="entry name" value="LITAF_fam"/>
</dbReference>
<evidence type="ECO:0000313" key="10">
    <source>
        <dbReference type="EMBL" id="KAK9712810.1"/>
    </source>
</evidence>
<evidence type="ECO:0000259" key="9">
    <source>
        <dbReference type="PROSITE" id="PS51837"/>
    </source>
</evidence>
<keyword evidence="8" id="KW-1133">Transmembrane helix</keyword>
<dbReference type="SMART" id="SM00714">
    <property type="entry name" value="LITAF"/>
    <property type="match status" value="1"/>
</dbReference>
<gene>
    <name evidence="10" type="ORF">QE152_g24706</name>
</gene>
<feature type="transmembrane region" description="Helical" evidence="8">
    <location>
        <begin position="98"/>
        <end position="119"/>
    </location>
</feature>
<dbReference type="PROSITE" id="PS51837">
    <property type="entry name" value="LITAF"/>
    <property type="match status" value="1"/>
</dbReference>
<dbReference type="Pfam" id="PF10601">
    <property type="entry name" value="zf-LITAF-like"/>
    <property type="match status" value="1"/>
</dbReference>
<evidence type="ECO:0000256" key="8">
    <source>
        <dbReference type="SAM" id="Phobius"/>
    </source>
</evidence>
<evidence type="ECO:0000256" key="3">
    <source>
        <dbReference type="ARBA" id="ARBA00004630"/>
    </source>
</evidence>
<evidence type="ECO:0000256" key="5">
    <source>
        <dbReference type="ARBA" id="ARBA00022723"/>
    </source>
</evidence>
<accession>A0AAW1K4P5</accession>
<sequence length="140" mass="15296">MEKSKDPPPYVSREYPPPPQVLPQGAHVLPQGQQALPQGQVLPQSTIIVANVPSTSTGTTVIVAQNVQYGPTSQQTICPHCHSHILTRVQAEATTRTHFYAGLLCLLLLWPCVILPYVMSSCKNRNHYCPSCGAFLGTYN</sequence>
<comment type="similarity">
    <text evidence="4">Belongs to the CDIP1/LITAF family.</text>
</comment>
<comment type="subcellular location">
    <subcellularLocation>
        <location evidence="2">Endosome membrane</location>
        <topology evidence="2">Peripheral membrane protein</topology>
    </subcellularLocation>
    <subcellularLocation>
        <location evidence="1">Late endosome membrane</location>
    </subcellularLocation>
    <subcellularLocation>
        <location evidence="3">Lysosome membrane</location>
        <topology evidence="3">Peripheral membrane protein</topology>
        <orientation evidence="3">Cytoplasmic side</orientation>
    </subcellularLocation>
</comment>
<dbReference type="Proteomes" id="UP001458880">
    <property type="component" value="Unassembled WGS sequence"/>
</dbReference>
<keyword evidence="6" id="KW-0862">Zinc</keyword>
<organism evidence="10 11">
    <name type="scientific">Popillia japonica</name>
    <name type="common">Japanese beetle</name>
    <dbReference type="NCBI Taxonomy" id="7064"/>
    <lineage>
        <taxon>Eukaryota</taxon>
        <taxon>Metazoa</taxon>
        <taxon>Ecdysozoa</taxon>
        <taxon>Arthropoda</taxon>
        <taxon>Hexapoda</taxon>
        <taxon>Insecta</taxon>
        <taxon>Pterygota</taxon>
        <taxon>Neoptera</taxon>
        <taxon>Endopterygota</taxon>
        <taxon>Coleoptera</taxon>
        <taxon>Polyphaga</taxon>
        <taxon>Scarabaeiformia</taxon>
        <taxon>Scarabaeidae</taxon>
        <taxon>Rutelinae</taxon>
        <taxon>Popillia</taxon>
    </lineage>
</organism>
<evidence type="ECO:0000256" key="4">
    <source>
        <dbReference type="ARBA" id="ARBA00005975"/>
    </source>
</evidence>
<dbReference type="GO" id="GO:0008270">
    <property type="term" value="F:zinc ion binding"/>
    <property type="evidence" value="ECO:0007669"/>
    <property type="project" value="TreeGrafter"/>
</dbReference>
<proteinExistence type="inferred from homology"/>
<evidence type="ECO:0000256" key="1">
    <source>
        <dbReference type="ARBA" id="ARBA00004414"/>
    </source>
</evidence>
<dbReference type="EMBL" id="JASPKY010000257">
    <property type="protein sequence ID" value="KAK9712810.1"/>
    <property type="molecule type" value="Genomic_DNA"/>
</dbReference>
<comment type="caution">
    <text evidence="10">The sequence shown here is derived from an EMBL/GenBank/DDBJ whole genome shotgun (WGS) entry which is preliminary data.</text>
</comment>
<evidence type="ECO:0000256" key="7">
    <source>
        <dbReference type="ARBA" id="ARBA00023136"/>
    </source>
</evidence>
<keyword evidence="5" id="KW-0479">Metal-binding</keyword>
<dbReference type="AlphaFoldDB" id="A0AAW1K4P5"/>
<keyword evidence="7 8" id="KW-0472">Membrane</keyword>
<reference evidence="10 11" key="1">
    <citation type="journal article" date="2024" name="BMC Genomics">
        <title>De novo assembly and annotation of Popillia japonica's genome with initial clues to its potential as an invasive pest.</title>
        <authorList>
            <person name="Cucini C."/>
            <person name="Boschi S."/>
            <person name="Funari R."/>
            <person name="Cardaioli E."/>
            <person name="Iannotti N."/>
            <person name="Marturano G."/>
            <person name="Paoli F."/>
            <person name="Bruttini M."/>
            <person name="Carapelli A."/>
            <person name="Frati F."/>
            <person name="Nardi F."/>
        </authorList>
    </citation>
    <scope>NUCLEOTIDE SEQUENCE [LARGE SCALE GENOMIC DNA]</scope>
    <source>
        <strain evidence="10">DMR45628</strain>
    </source>
</reference>
<dbReference type="PANTHER" id="PTHR23292">
    <property type="entry name" value="LIPOPOLYSACCHARIDE-INDUCED TUMOR NECROSIS FACTOR-ALPHA FACTOR"/>
    <property type="match status" value="1"/>
</dbReference>
<keyword evidence="11" id="KW-1185">Reference proteome</keyword>
<dbReference type="PANTHER" id="PTHR23292:SF14">
    <property type="entry name" value="FI16615P1-RELATED"/>
    <property type="match status" value="1"/>
</dbReference>
<dbReference type="GO" id="GO:0031902">
    <property type="term" value="C:late endosome membrane"/>
    <property type="evidence" value="ECO:0007669"/>
    <property type="project" value="UniProtKB-SubCell"/>
</dbReference>
<dbReference type="InterPro" id="IPR006629">
    <property type="entry name" value="LITAF"/>
</dbReference>
<name>A0AAW1K4P5_POPJA</name>
<feature type="domain" description="LITAF" evidence="9">
    <location>
        <begin position="58"/>
        <end position="140"/>
    </location>
</feature>